<dbReference type="InterPro" id="IPR012337">
    <property type="entry name" value="RNaseH-like_sf"/>
</dbReference>
<feature type="domain" description="Rab-GAP TBC" evidence="2">
    <location>
        <begin position="85"/>
        <end position="273"/>
    </location>
</feature>
<dbReference type="EMBL" id="FN653675">
    <property type="protein sequence ID" value="CBY15805.1"/>
    <property type="molecule type" value="Genomic_DNA"/>
</dbReference>
<name>E4Y1R1_OIKDI</name>
<evidence type="ECO:0000313" key="3">
    <source>
        <dbReference type="EMBL" id="CBY15805.1"/>
    </source>
</evidence>
<dbReference type="InterPro" id="IPR050302">
    <property type="entry name" value="Rab_GAP_TBC_domain"/>
</dbReference>
<dbReference type="SMART" id="SM00164">
    <property type="entry name" value="TBC"/>
    <property type="match status" value="1"/>
</dbReference>
<dbReference type="SUPFAM" id="SSF47923">
    <property type="entry name" value="Ypt/Rab-GAP domain of gyp1p"/>
    <property type="match status" value="2"/>
</dbReference>
<dbReference type="PANTHER" id="PTHR47219:SF4">
    <property type="entry name" value="TBC1 DOMAIN FAMILY MEMBER 10A"/>
    <property type="match status" value="1"/>
</dbReference>
<dbReference type="InterPro" id="IPR035969">
    <property type="entry name" value="Rab-GAP_TBC_sf"/>
</dbReference>
<dbReference type="SUPFAM" id="SSF53098">
    <property type="entry name" value="Ribonuclease H-like"/>
    <property type="match status" value="1"/>
</dbReference>
<dbReference type="InParanoid" id="E4Y1R1"/>
<dbReference type="Gene3D" id="3.30.342.10">
    <property type="entry name" value="DNA Polymerase, chain B, domain 1"/>
    <property type="match status" value="1"/>
</dbReference>
<dbReference type="Pfam" id="PF00566">
    <property type="entry name" value="RabGAP-TBC"/>
    <property type="match status" value="1"/>
</dbReference>
<feature type="region of interest" description="Disordered" evidence="1">
    <location>
        <begin position="406"/>
        <end position="443"/>
    </location>
</feature>
<evidence type="ECO:0000259" key="2">
    <source>
        <dbReference type="PROSITE" id="PS50086"/>
    </source>
</evidence>
<dbReference type="GO" id="GO:0031267">
    <property type="term" value="F:small GTPase binding"/>
    <property type="evidence" value="ECO:0007669"/>
    <property type="project" value="TreeGrafter"/>
</dbReference>
<dbReference type="FunFam" id="1.10.8.270:FF:000007">
    <property type="entry name" value="TBC1 domain family member 10A"/>
    <property type="match status" value="1"/>
</dbReference>
<evidence type="ECO:0000313" key="4">
    <source>
        <dbReference type="Proteomes" id="UP000001307"/>
    </source>
</evidence>
<dbReference type="PANTHER" id="PTHR47219">
    <property type="entry name" value="RAB GTPASE-ACTIVATING PROTEIN 1-LIKE"/>
    <property type="match status" value="1"/>
</dbReference>
<dbReference type="FunFam" id="1.10.472.80:FF:000008">
    <property type="entry name" value="TBC1 domain family member 10A"/>
    <property type="match status" value="1"/>
</dbReference>
<dbReference type="Gene3D" id="1.10.8.270">
    <property type="entry name" value="putative rabgap domain of human tbc1 domain family member 14 like domains"/>
    <property type="match status" value="1"/>
</dbReference>
<sequence length="536" mass="61583">MYGSKSSLSSFQSSKFGDDSDDEDISEINRHGFKVKNGVIEDGLNVSIEKNREREGKWLLMLANWNLYSKSKKYQSKLKNRVRKGIPDAIRGKAWMFLRASAEGKLDDKGTTFKKLDEMSCSAEEDEQIEKDLHRQFPDHEMFSTKGSGKQDLYRVLKSWAVYRPEVGYCQGQAPIASLLLMHLTAEDAFWSLVAICDYFIPGYYDIGLTAIQMDGLILESLTGSYCSDVHKLLKATKVESMYYMTDWFMCIFIRTLPWNTVLRVFDLFLSEGVKVLFRVGLTMLRENLYSLSKKLKKNNADDLFMDAMTFAKRSPEVAKDEDYFIHQVCSCRVTERELTNEFQKQKKKWDKSKGDVRRNYFKRDPEGIYSDVKMPYTDGKMSKTINPISADAANVTTASRLTTVHESQEAQEEDANSQADERWKGVDSRNYDPNATIRPMPPLKTSAQTVDRAEINNKYLLTPERVYNVPVICMYGETDSKKTVMVYVHNYFPYFYVPSNKKEVDNDINAVTSILSSDSRLHGGSTRFLMTENNI</sequence>
<feature type="compositionally biased region" description="Low complexity" evidence="1">
    <location>
        <begin position="1"/>
        <end position="15"/>
    </location>
</feature>
<keyword evidence="4" id="KW-1185">Reference proteome</keyword>
<feature type="compositionally biased region" description="Basic and acidic residues" evidence="1">
    <location>
        <begin position="420"/>
        <end position="431"/>
    </location>
</feature>
<reference evidence="3" key="1">
    <citation type="journal article" date="2010" name="Science">
        <title>Plasticity of animal genome architecture unmasked by rapid evolution of a pelagic tunicate.</title>
        <authorList>
            <person name="Denoeud F."/>
            <person name="Henriet S."/>
            <person name="Mungpakdee S."/>
            <person name="Aury J.M."/>
            <person name="Da Silva C."/>
            <person name="Brinkmann H."/>
            <person name="Mikhaleva J."/>
            <person name="Olsen L.C."/>
            <person name="Jubin C."/>
            <person name="Canestro C."/>
            <person name="Bouquet J.M."/>
            <person name="Danks G."/>
            <person name="Poulain J."/>
            <person name="Campsteijn C."/>
            <person name="Adamski M."/>
            <person name="Cross I."/>
            <person name="Yadetie F."/>
            <person name="Muffato M."/>
            <person name="Louis A."/>
            <person name="Butcher S."/>
            <person name="Tsagkogeorga G."/>
            <person name="Konrad A."/>
            <person name="Singh S."/>
            <person name="Jensen M.F."/>
            <person name="Cong E.H."/>
            <person name="Eikeseth-Otteraa H."/>
            <person name="Noel B."/>
            <person name="Anthouard V."/>
            <person name="Porcel B.M."/>
            <person name="Kachouri-Lafond R."/>
            <person name="Nishino A."/>
            <person name="Ugolini M."/>
            <person name="Chourrout P."/>
            <person name="Nishida H."/>
            <person name="Aasland R."/>
            <person name="Huzurbazar S."/>
            <person name="Westhof E."/>
            <person name="Delsuc F."/>
            <person name="Lehrach H."/>
            <person name="Reinhardt R."/>
            <person name="Weissenbach J."/>
            <person name="Roy S.W."/>
            <person name="Artiguenave F."/>
            <person name="Postlethwait J.H."/>
            <person name="Manak J.R."/>
            <person name="Thompson E.M."/>
            <person name="Jaillon O."/>
            <person name="Du Pasquier L."/>
            <person name="Boudinot P."/>
            <person name="Liberles D.A."/>
            <person name="Volff J.N."/>
            <person name="Philippe H."/>
            <person name="Lenhard B."/>
            <person name="Roest Crollius H."/>
            <person name="Wincker P."/>
            <person name="Chourrout D."/>
        </authorList>
    </citation>
    <scope>NUCLEOTIDE SEQUENCE [LARGE SCALE GENOMIC DNA]</scope>
</reference>
<gene>
    <name evidence="3" type="ORF">GSOID_T00014124001</name>
</gene>
<accession>E4Y1R1</accession>
<dbReference type="PROSITE" id="PS50086">
    <property type="entry name" value="TBC_RABGAP"/>
    <property type="match status" value="1"/>
</dbReference>
<organism evidence="3">
    <name type="scientific">Oikopleura dioica</name>
    <name type="common">Tunicate</name>
    <dbReference type="NCBI Taxonomy" id="34765"/>
    <lineage>
        <taxon>Eukaryota</taxon>
        <taxon>Metazoa</taxon>
        <taxon>Chordata</taxon>
        <taxon>Tunicata</taxon>
        <taxon>Appendicularia</taxon>
        <taxon>Copelata</taxon>
        <taxon>Oikopleuridae</taxon>
        <taxon>Oikopleura</taxon>
    </lineage>
</organism>
<dbReference type="OrthoDB" id="159449at2759"/>
<dbReference type="Proteomes" id="UP000001307">
    <property type="component" value="Unassembled WGS sequence"/>
</dbReference>
<dbReference type="GO" id="GO:0005096">
    <property type="term" value="F:GTPase activator activity"/>
    <property type="evidence" value="ECO:0007669"/>
    <property type="project" value="TreeGrafter"/>
</dbReference>
<dbReference type="InterPro" id="IPR000195">
    <property type="entry name" value="Rab-GAP-TBC_dom"/>
</dbReference>
<feature type="region of interest" description="Disordered" evidence="1">
    <location>
        <begin position="1"/>
        <end position="22"/>
    </location>
</feature>
<proteinExistence type="predicted"/>
<evidence type="ECO:0000256" key="1">
    <source>
        <dbReference type="SAM" id="MobiDB-lite"/>
    </source>
</evidence>
<dbReference type="Gene3D" id="1.10.472.80">
    <property type="entry name" value="Ypt/Rab-GAP domain of gyp1p, domain 3"/>
    <property type="match status" value="1"/>
</dbReference>
<dbReference type="Gene3D" id="1.10.10.750">
    <property type="entry name" value="Ypt/Rab-GAP domain of gyp1p, domain 1"/>
    <property type="match status" value="1"/>
</dbReference>
<dbReference type="AlphaFoldDB" id="E4Y1R1"/>
<protein>
    <recommendedName>
        <fullName evidence="2">Rab-GAP TBC domain-containing protein</fullName>
    </recommendedName>
</protein>